<dbReference type="PROSITE" id="PS51257">
    <property type="entry name" value="PROKAR_LIPOPROTEIN"/>
    <property type="match status" value="1"/>
</dbReference>
<organism evidence="1 2">
    <name type="scientific">Flavobacterium degerlachei</name>
    <dbReference type="NCBI Taxonomy" id="229203"/>
    <lineage>
        <taxon>Bacteria</taxon>
        <taxon>Pseudomonadati</taxon>
        <taxon>Bacteroidota</taxon>
        <taxon>Flavobacteriia</taxon>
        <taxon>Flavobacteriales</taxon>
        <taxon>Flavobacteriaceae</taxon>
        <taxon>Flavobacterium</taxon>
    </lineage>
</organism>
<proteinExistence type="predicted"/>
<reference evidence="2" key="1">
    <citation type="submission" date="2016-10" db="EMBL/GenBank/DDBJ databases">
        <authorList>
            <person name="Varghese N."/>
            <person name="Submissions S."/>
        </authorList>
    </citation>
    <scope>NUCLEOTIDE SEQUENCE [LARGE SCALE GENOMIC DNA]</scope>
    <source>
        <strain evidence="2">DSM 15718</strain>
    </source>
</reference>
<dbReference type="STRING" id="229203.SAMN05444338_10226"/>
<dbReference type="OrthoDB" id="1360313at2"/>
<evidence type="ECO:0000313" key="2">
    <source>
        <dbReference type="Proteomes" id="UP000198569"/>
    </source>
</evidence>
<gene>
    <name evidence="1" type="ORF">SAMN05444338_10226</name>
</gene>
<evidence type="ECO:0000313" key="1">
    <source>
        <dbReference type="EMBL" id="SDW28500.1"/>
    </source>
</evidence>
<accession>A0A1H2SAC6</accession>
<dbReference type="RefSeq" id="WP_091429193.1">
    <property type="nucleotide sequence ID" value="NZ_FNMV01000002.1"/>
</dbReference>
<name>A0A1H2SAC6_9FLAO</name>
<dbReference type="AlphaFoldDB" id="A0A1H2SAC6"/>
<evidence type="ECO:0008006" key="3">
    <source>
        <dbReference type="Google" id="ProtNLM"/>
    </source>
</evidence>
<dbReference type="Proteomes" id="UP000198569">
    <property type="component" value="Unassembled WGS sequence"/>
</dbReference>
<dbReference type="EMBL" id="FNMV01000002">
    <property type="protein sequence ID" value="SDW28500.1"/>
    <property type="molecule type" value="Genomic_DNA"/>
</dbReference>
<keyword evidence="2" id="KW-1185">Reference proteome</keyword>
<protein>
    <recommendedName>
        <fullName evidence="3">Lipoprotein</fullName>
    </recommendedName>
</protein>
<sequence>MKKFILLFTAFFFISCSPKDRIMEGDLAFKSVEVFNYYNLDQKNINKWENILDSIRQIKDPSSNDLHLLEYFDNLKKYKVITSPWVRVKFNDSVKIVYFDESDYKLLKPYVSHDLENNNKKVTLKMNIEVRDESIYYCKQLLSIKKSKGQTYTSK</sequence>